<protein>
    <submittedName>
        <fullName evidence="1">Uncharacterized protein</fullName>
    </submittedName>
</protein>
<evidence type="ECO:0000313" key="2">
    <source>
        <dbReference type="Proteomes" id="UP000054097"/>
    </source>
</evidence>
<name>A0A0C3AN29_SERVB</name>
<dbReference type="EMBL" id="KN824415">
    <property type="protein sequence ID" value="KIM20656.1"/>
    <property type="molecule type" value="Genomic_DNA"/>
</dbReference>
<sequence>MYISVAENYLCLLHLCLYSIGYPKICKIYWRTQSKYDIKFGYLIDDESISGIEGPLFPMRNSNQSSTPLSISQ</sequence>
<dbReference type="AlphaFoldDB" id="A0A0C3AN29"/>
<evidence type="ECO:0000313" key="1">
    <source>
        <dbReference type="EMBL" id="KIM20656.1"/>
    </source>
</evidence>
<gene>
    <name evidence="1" type="ORF">M408DRAFT_125001</name>
</gene>
<accession>A0A0C3AN29</accession>
<keyword evidence="2" id="KW-1185">Reference proteome</keyword>
<reference evidence="1 2" key="1">
    <citation type="submission" date="2014-04" db="EMBL/GenBank/DDBJ databases">
        <authorList>
            <consortium name="DOE Joint Genome Institute"/>
            <person name="Kuo A."/>
            <person name="Zuccaro A."/>
            <person name="Kohler A."/>
            <person name="Nagy L.G."/>
            <person name="Floudas D."/>
            <person name="Copeland A."/>
            <person name="Barry K.W."/>
            <person name="Cichocki N."/>
            <person name="Veneault-Fourrey C."/>
            <person name="LaButti K."/>
            <person name="Lindquist E.A."/>
            <person name="Lipzen A."/>
            <person name="Lundell T."/>
            <person name="Morin E."/>
            <person name="Murat C."/>
            <person name="Sun H."/>
            <person name="Tunlid A."/>
            <person name="Henrissat B."/>
            <person name="Grigoriev I.V."/>
            <person name="Hibbett D.S."/>
            <person name="Martin F."/>
            <person name="Nordberg H.P."/>
            <person name="Cantor M.N."/>
            <person name="Hua S.X."/>
        </authorList>
    </citation>
    <scope>NUCLEOTIDE SEQUENCE [LARGE SCALE GENOMIC DNA]</scope>
    <source>
        <strain evidence="1 2">MAFF 305830</strain>
    </source>
</reference>
<proteinExistence type="predicted"/>
<dbReference type="Proteomes" id="UP000054097">
    <property type="component" value="Unassembled WGS sequence"/>
</dbReference>
<dbReference type="HOGENOM" id="CLU_2706370_0_0_1"/>
<reference evidence="2" key="2">
    <citation type="submission" date="2015-01" db="EMBL/GenBank/DDBJ databases">
        <title>Evolutionary Origins and Diversification of the Mycorrhizal Mutualists.</title>
        <authorList>
            <consortium name="DOE Joint Genome Institute"/>
            <consortium name="Mycorrhizal Genomics Consortium"/>
            <person name="Kohler A."/>
            <person name="Kuo A."/>
            <person name="Nagy L.G."/>
            <person name="Floudas D."/>
            <person name="Copeland A."/>
            <person name="Barry K.W."/>
            <person name="Cichocki N."/>
            <person name="Veneault-Fourrey C."/>
            <person name="LaButti K."/>
            <person name="Lindquist E.A."/>
            <person name="Lipzen A."/>
            <person name="Lundell T."/>
            <person name="Morin E."/>
            <person name="Murat C."/>
            <person name="Riley R."/>
            <person name="Ohm R."/>
            <person name="Sun H."/>
            <person name="Tunlid A."/>
            <person name="Henrissat B."/>
            <person name="Grigoriev I.V."/>
            <person name="Hibbett D.S."/>
            <person name="Martin F."/>
        </authorList>
    </citation>
    <scope>NUCLEOTIDE SEQUENCE [LARGE SCALE GENOMIC DNA]</scope>
    <source>
        <strain evidence="2">MAFF 305830</strain>
    </source>
</reference>
<organism evidence="1 2">
    <name type="scientific">Serendipita vermifera MAFF 305830</name>
    <dbReference type="NCBI Taxonomy" id="933852"/>
    <lineage>
        <taxon>Eukaryota</taxon>
        <taxon>Fungi</taxon>
        <taxon>Dikarya</taxon>
        <taxon>Basidiomycota</taxon>
        <taxon>Agaricomycotina</taxon>
        <taxon>Agaricomycetes</taxon>
        <taxon>Sebacinales</taxon>
        <taxon>Serendipitaceae</taxon>
        <taxon>Serendipita</taxon>
    </lineage>
</organism>